<accession>A0A8H1L6P4</accession>
<proteinExistence type="predicted"/>
<reference evidence="1 2" key="1">
    <citation type="submission" date="2018-10" db="EMBL/GenBank/DDBJ databases">
        <title>Isolation of pseudouridimycin from Streptomyces albus DSM 40763.</title>
        <authorList>
            <person name="Rosenqvist P."/>
            <person name="Metsae-Ketelae M."/>
            <person name="Virta P."/>
        </authorList>
    </citation>
    <scope>NUCLEOTIDE SEQUENCE [LARGE SCALE GENOMIC DNA]</scope>
    <source>
        <strain evidence="1 2">DSM 40763</strain>
    </source>
</reference>
<dbReference type="RefSeq" id="WP_135567681.1">
    <property type="nucleotide sequence ID" value="NZ_CP103060.1"/>
</dbReference>
<dbReference type="GO" id="GO:0004721">
    <property type="term" value="F:phosphoprotein phosphatase activity"/>
    <property type="evidence" value="ECO:0007669"/>
    <property type="project" value="InterPro"/>
</dbReference>
<dbReference type="Proteomes" id="UP000298111">
    <property type="component" value="Unassembled WGS sequence"/>
</dbReference>
<dbReference type="Pfam" id="PF13350">
    <property type="entry name" value="Y_phosphatase3"/>
    <property type="match status" value="1"/>
</dbReference>
<dbReference type="EMBL" id="RCIY01000103">
    <property type="protein sequence ID" value="TGG76684.1"/>
    <property type="molecule type" value="Genomic_DNA"/>
</dbReference>
<sequence>MRLMLRAAEGRRSARFGVTLSAMALLMTGCGNERVADDGPAPDVIPFVSARVTDNPGGTSTVRWSAPGVATVRIYAEGRGEPVAEGGPRGTATVRGVAAHGRRWFRLVPDRGRALRLADRSLGLASVPNFRDAGGYRTADGRWVAMGKVYRSAGLERISAADRRTLRELGIGSVYDLRTVDEARAQPDALRGADPRPRLLDVLGPGRSIANTPPASAHHARTLMRDSYGDFVAKKTGRRAFRTLFTAVAGADKAVLYHCTAGKDRTGWASAALLTALGVPHGTVVRDYLASNPALAGYNRQAREHLPDAREAAYEPMLGVRENYLHAAFGRVSDDYGSFDRYLKGGLRLADRQLVALRDALLVGEPAS</sequence>
<name>A0A8H1L6P4_9ACTN</name>
<dbReference type="InterPro" id="IPR026893">
    <property type="entry name" value="Tyr/Ser_Pase_IphP-type"/>
</dbReference>
<organism evidence="1 2">
    <name type="scientific">Streptomyces albus</name>
    <dbReference type="NCBI Taxonomy" id="1888"/>
    <lineage>
        <taxon>Bacteria</taxon>
        <taxon>Bacillati</taxon>
        <taxon>Actinomycetota</taxon>
        <taxon>Actinomycetes</taxon>
        <taxon>Kitasatosporales</taxon>
        <taxon>Streptomycetaceae</taxon>
        <taxon>Streptomyces</taxon>
    </lineage>
</organism>
<dbReference type="Gene3D" id="3.90.190.10">
    <property type="entry name" value="Protein tyrosine phosphatase superfamily"/>
    <property type="match status" value="1"/>
</dbReference>
<dbReference type="PROSITE" id="PS51257">
    <property type="entry name" value="PROKAR_LIPOPROTEIN"/>
    <property type="match status" value="1"/>
</dbReference>
<dbReference type="InterPro" id="IPR029021">
    <property type="entry name" value="Prot-tyrosine_phosphatase-like"/>
</dbReference>
<dbReference type="AlphaFoldDB" id="A0A8H1L6P4"/>
<comment type="caution">
    <text evidence="1">The sequence shown here is derived from an EMBL/GenBank/DDBJ whole genome shotgun (WGS) entry which is preliminary data.</text>
</comment>
<evidence type="ECO:0000313" key="2">
    <source>
        <dbReference type="Proteomes" id="UP000298111"/>
    </source>
</evidence>
<gene>
    <name evidence="1" type="ORF">D8771_29325</name>
</gene>
<dbReference type="SUPFAM" id="SSF52799">
    <property type="entry name" value="(Phosphotyrosine protein) phosphatases II"/>
    <property type="match status" value="1"/>
</dbReference>
<dbReference type="GeneID" id="75181380"/>
<evidence type="ECO:0000313" key="1">
    <source>
        <dbReference type="EMBL" id="TGG76684.1"/>
    </source>
</evidence>
<protein>
    <submittedName>
        <fullName evidence="1">Tyrosine-protein phosphatase</fullName>
    </submittedName>
</protein>